<dbReference type="PANTHER" id="PTHR10890">
    <property type="entry name" value="CYSTEINYL-TRNA SYNTHETASE"/>
    <property type="match status" value="1"/>
</dbReference>
<dbReference type="InterPro" id="IPR032678">
    <property type="entry name" value="tRNA-synt_1_cat_dom"/>
</dbReference>
<evidence type="ECO:0000256" key="9">
    <source>
        <dbReference type="ARBA" id="ARBA00022840"/>
    </source>
</evidence>
<dbReference type="PRINTS" id="PR00983">
    <property type="entry name" value="TRNASYNTHCYS"/>
</dbReference>
<comment type="subunit">
    <text evidence="3 13">Monomer.</text>
</comment>
<dbReference type="GO" id="GO:0005829">
    <property type="term" value="C:cytosol"/>
    <property type="evidence" value="ECO:0007669"/>
    <property type="project" value="TreeGrafter"/>
</dbReference>
<feature type="binding site" evidence="13">
    <location>
        <position position="217"/>
    </location>
    <ligand>
        <name>Zn(2+)</name>
        <dbReference type="ChEBI" id="CHEBI:29105"/>
    </ligand>
</feature>
<dbReference type="Proteomes" id="UP000033918">
    <property type="component" value="Unassembled WGS sequence"/>
</dbReference>
<dbReference type="InterPro" id="IPR009080">
    <property type="entry name" value="tRNAsynth_Ia_anticodon-bd"/>
</dbReference>
<comment type="caution">
    <text evidence="15">The sequence shown here is derived from an EMBL/GenBank/DDBJ whole genome shotgun (WGS) entry which is preliminary data.</text>
</comment>
<evidence type="ECO:0000256" key="5">
    <source>
        <dbReference type="ARBA" id="ARBA00022598"/>
    </source>
</evidence>
<dbReference type="GO" id="GO:0005524">
    <property type="term" value="F:ATP binding"/>
    <property type="evidence" value="ECO:0007669"/>
    <property type="project" value="UniProtKB-UniRule"/>
</dbReference>
<dbReference type="InterPro" id="IPR014729">
    <property type="entry name" value="Rossmann-like_a/b/a_fold"/>
</dbReference>
<evidence type="ECO:0000256" key="13">
    <source>
        <dbReference type="HAMAP-Rule" id="MF_00041"/>
    </source>
</evidence>
<evidence type="ECO:0000313" key="16">
    <source>
        <dbReference type="Proteomes" id="UP000033918"/>
    </source>
</evidence>
<keyword evidence="11 13" id="KW-0030">Aminoacyl-tRNA synthetase</keyword>
<feature type="binding site" evidence="13">
    <location>
        <position position="277"/>
    </location>
    <ligand>
        <name>ATP</name>
        <dbReference type="ChEBI" id="CHEBI:30616"/>
    </ligand>
</feature>
<keyword evidence="5 13" id="KW-0436">Ligase</keyword>
<comment type="subcellular location">
    <subcellularLocation>
        <location evidence="1 13">Cytoplasm</location>
    </subcellularLocation>
</comment>
<dbReference type="AlphaFoldDB" id="A0A0G0UJ06"/>
<comment type="similarity">
    <text evidence="2 13">Belongs to the class-I aminoacyl-tRNA synthetase family.</text>
</comment>
<evidence type="ECO:0000256" key="11">
    <source>
        <dbReference type="ARBA" id="ARBA00023146"/>
    </source>
</evidence>
<dbReference type="SUPFAM" id="SSF47323">
    <property type="entry name" value="Anticodon-binding domain of a subclass of class I aminoacyl-tRNA synthetases"/>
    <property type="match status" value="1"/>
</dbReference>
<feature type="binding site" evidence="13">
    <location>
        <position position="246"/>
    </location>
    <ligand>
        <name>Zn(2+)</name>
        <dbReference type="ChEBI" id="CHEBI:29105"/>
    </ligand>
</feature>
<organism evidence="15 16">
    <name type="scientific">Candidatus Wolfebacteria bacterium GW2011_GWB1_41_12</name>
    <dbReference type="NCBI Taxonomy" id="1619006"/>
    <lineage>
        <taxon>Bacteria</taxon>
        <taxon>Candidatus Wolfeibacteriota</taxon>
    </lineage>
</organism>
<dbReference type="EC" id="6.1.1.16" evidence="13"/>
<accession>A0A0G0UJ06</accession>
<protein>
    <recommendedName>
        <fullName evidence="13">Cysteine--tRNA ligase</fullName>
        <ecNumber evidence="13">6.1.1.16</ecNumber>
    </recommendedName>
    <alternativeName>
        <fullName evidence="13">Cysteinyl-tRNA synthetase</fullName>
        <shortName evidence="13">CysRS</shortName>
    </alternativeName>
</protein>
<keyword evidence="10 13" id="KW-0648">Protein biosynthesis</keyword>
<dbReference type="GO" id="GO:0004817">
    <property type="term" value="F:cysteine-tRNA ligase activity"/>
    <property type="evidence" value="ECO:0007669"/>
    <property type="project" value="UniProtKB-UniRule"/>
</dbReference>
<dbReference type="GO" id="GO:0006423">
    <property type="term" value="P:cysteinyl-tRNA aminoacylation"/>
    <property type="evidence" value="ECO:0007669"/>
    <property type="project" value="UniProtKB-UniRule"/>
</dbReference>
<reference evidence="15 16" key="1">
    <citation type="journal article" date="2015" name="Nature">
        <title>rRNA introns, odd ribosomes, and small enigmatic genomes across a large radiation of phyla.</title>
        <authorList>
            <person name="Brown C.T."/>
            <person name="Hug L.A."/>
            <person name="Thomas B.C."/>
            <person name="Sharon I."/>
            <person name="Castelle C.J."/>
            <person name="Singh A."/>
            <person name="Wilkins M.J."/>
            <person name="Williams K.H."/>
            <person name="Banfield J.F."/>
        </authorList>
    </citation>
    <scope>NUCLEOTIDE SEQUENCE [LARGE SCALE GENOMIC DNA]</scope>
</reference>
<sequence>MPIKFYNTLARKKQIFKPLKDKKVGFYACGPTVYWRAHLGNLRTYIFEDILRRLLEYNGYKVRQIMNITDVEDKIIKKAREERKNIFEITKPYTKIFFDDLKKLNVKKAEVYPKATGHVNEMINLAEKLLRKKIAYKGEDGSIYFNISKFKNYGKLSRLEKRELKIGARVSADEYNKEQARDFVLWKITRSNENFRKIKAEWPSPWGNGRPGWHIECSAMSAKYLNQPFDIHAGAVDLIFPHHENEIAQSEAALGKKFANYWLHGEHLLVNNQKMSKSLGNVFTVKDLERKKISPLAFRYLVLTSHYRSKLNFTWESLAAAQNALNNLISNFQFLISNPGISKKSDSIKSKNYGKKFLTAVNNDLNAPKAISLVWRTIKDKNLSGPAKKRLILKFDKVLGLGLNKIKPLKIPQKIRVLAAEREKFRANQQFIQADLLRKKIEKLGYKLEDAAYGPKIAPARN</sequence>
<dbReference type="GO" id="GO:0008270">
    <property type="term" value="F:zinc ion binding"/>
    <property type="evidence" value="ECO:0007669"/>
    <property type="project" value="UniProtKB-UniRule"/>
</dbReference>
<keyword evidence="7 13" id="KW-0547">Nucleotide-binding</keyword>
<dbReference type="EMBL" id="LCAK01000003">
    <property type="protein sequence ID" value="KKR88759.1"/>
    <property type="molecule type" value="Genomic_DNA"/>
</dbReference>
<evidence type="ECO:0000256" key="8">
    <source>
        <dbReference type="ARBA" id="ARBA00022833"/>
    </source>
</evidence>
<keyword evidence="8 13" id="KW-0862">Zinc</keyword>
<comment type="cofactor">
    <cofactor evidence="13">
        <name>Zn(2+)</name>
        <dbReference type="ChEBI" id="CHEBI:29105"/>
    </cofactor>
    <text evidence="13">Binds 1 zinc ion per subunit.</text>
</comment>
<dbReference type="SUPFAM" id="SSF52374">
    <property type="entry name" value="Nucleotidylyl transferase"/>
    <property type="match status" value="1"/>
</dbReference>
<dbReference type="InterPro" id="IPR024909">
    <property type="entry name" value="Cys-tRNA/MSH_ligase"/>
</dbReference>
<dbReference type="HAMAP" id="MF_00041">
    <property type="entry name" value="Cys_tRNA_synth"/>
    <property type="match status" value="1"/>
</dbReference>
<keyword evidence="9 13" id="KW-0067">ATP-binding</keyword>
<evidence type="ECO:0000256" key="12">
    <source>
        <dbReference type="ARBA" id="ARBA00047398"/>
    </source>
</evidence>
<dbReference type="PANTHER" id="PTHR10890:SF3">
    <property type="entry name" value="CYSTEINE--TRNA LIGASE, CYTOPLASMIC"/>
    <property type="match status" value="1"/>
</dbReference>
<evidence type="ECO:0000256" key="2">
    <source>
        <dbReference type="ARBA" id="ARBA00005594"/>
    </source>
</evidence>
<proteinExistence type="inferred from homology"/>
<evidence type="ECO:0000256" key="1">
    <source>
        <dbReference type="ARBA" id="ARBA00004496"/>
    </source>
</evidence>
<feature type="short sequence motif" description="'KMSKS' region" evidence="13">
    <location>
        <begin position="274"/>
        <end position="278"/>
    </location>
</feature>
<dbReference type="Pfam" id="PF01406">
    <property type="entry name" value="tRNA-synt_1e"/>
    <property type="match status" value="1"/>
</dbReference>
<comment type="catalytic activity">
    <reaction evidence="12 13">
        <text>tRNA(Cys) + L-cysteine + ATP = L-cysteinyl-tRNA(Cys) + AMP + diphosphate</text>
        <dbReference type="Rhea" id="RHEA:17773"/>
        <dbReference type="Rhea" id="RHEA-COMP:9661"/>
        <dbReference type="Rhea" id="RHEA-COMP:9679"/>
        <dbReference type="ChEBI" id="CHEBI:30616"/>
        <dbReference type="ChEBI" id="CHEBI:33019"/>
        <dbReference type="ChEBI" id="CHEBI:35235"/>
        <dbReference type="ChEBI" id="CHEBI:78442"/>
        <dbReference type="ChEBI" id="CHEBI:78517"/>
        <dbReference type="ChEBI" id="CHEBI:456215"/>
        <dbReference type="EC" id="6.1.1.16"/>
    </reaction>
</comment>
<feature type="domain" description="tRNA synthetases class I catalytic" evidence="14">
    <location>
        <begin position="16"/>
        <end position="322"/>
    </location>
</feature>
<dbReference type="FunFam" id="3.40.50.620:FF:000130">
    <property type="entry name" value="Cysteine--tRNA ligase"/>
    <property type="match status" value="1"/>
</dbReference>
<evidence type="ECO:0000313" key="15">
    <source>
        <dbReference type="EMBL" id="KKR88759.1"/>
    </source>
</evidence>
<feature type="binding site" evidence="13">
    <location>
        <position position="29"/>
    </location>
    <ligand>
        <name>Zn(2+)</name>
        <dbReference type="ChEBI" id="CHEBI:29105"/>
    </ligand>
</feature>
<dbReference type="NCBIfam" id="TIGR00435">
    <property type="entry name" value="cysS"/>
    <property type="match status" value="1"/>
</dbReference>
<gene>
    <name evidence="13" type="primary">cysS</name>
    <name evidence="15" type="ORF">UU38_C0003G0010</name>
</gene>
<dbReference type="CDD" id="cd00672">
    <property type="entry name" value="CysRS_core"/>
    <property type="match status" value="1"/>
</dbReference>
<name>A0A0G0UJ06_9BACT</name>
<evidence type="ECO:0000256" key="3">
    <source>
        <dbReference type="ARBA" id="ARBA00011245"/>
    </source>
</evidence>
<keyword evidence="4 13" id="KW-0963">Cytoplasm</keyword>
<evidence type="ECO:0000256" key="6">
    <source>
        <dbReference type="ARBA" id="ARBA00022723"/>
    </source>
</evidence>
<feature type="binding site" evidence="13">
    <location>
        <position position="242"/>
    </location>
    <ligand>
        <name>Zn(2+)</name>
        <dbReference type="ChEBI" id="CHEBI:29105"/>
    </ligand>
</feature>
<dbReference type="PATRIC" id="fig|1619006.3.peg.290"/>
<feature type="short sequence motif" description="'HIGH' region" evidence="13">
    <location>
        <begin position="31"/>
        <end position="41"/>
    </location>
</feature>
<dbReference type="Gene3D" id="1.20.120.1910">
    <property type="entry name" value="Cysteine-tRNA ligase, C-terminal anti-codon recognition domain"/>
    <property type="match status" value="1"/>
</dbReference>
<dbReference type="InterPro" id="IPR015803">
    <property type="entry name" value="Cys-tRNA-ligase"/>
</dbReference>
<evidence type="ECO:0000256" key="10">
    <source>
        <dbReference type="ARBA" id="ARBA00022917"/>
    </source>
</evidence>
<keyword evidence="6 13" id="KW-0479">Metal-binding</keyword>
<evidence type="ECO:0000259" key="14">
    <source>
        <dbReference type="Pfam" id="PF01406"/>
    </source>
</evidence>
<evidence type="ECO:0000256" key="4">
    <source>
        <dbReference type="ARBA" id="ARBA00022490"/>
    </source>
</evidence>
<dbReference type="Gene3D" id="3.40.50.620">
    <property type="entry name" value="HUPs"/>
    <property type="match status" value="1"/>
</dbReference>
<evidence type="ECO:0000256" key="7">
    <source>
        <dbReference type="ARBA" id="ARBA00022741"/>
    </source>
</evidence>